<feature type="compositionally biased region" description="Polar residues" evidence="1">
    <location>
        <begin position="120"/>
        <end position="129"/>
    </location>
</feature>
<dbReference type="AlphaFoldDB" id="A0AA38SHQ0"/>
<feature type="region of interest" description="Disordered" evidence="1">
    <location>
        <begin position="1"/>
        <end position="150"/>
    </location>
</feature>
<dbReference type="EMBL" id="JARYMX010000007">
    <property type="protein sequence ID" value="KAJ9542548.1"/>
    <property type="molecule type" value="Genomic_DNA"/>
</dbReference>
<evidence type="ECO:0000313" key="3">
    <source>
        <dbReference type="Proteomes" id="UP001172457"/>
    </source>
</evidence>
<feature type="compositionally biased region" description="Basic and acidic residues" evidence="1">
    <location>
        <begin position="19"/>
        <end position="45"/>
    </location>
</feature>
<protein>
    <submittedName>
        <fullName evidence="2">Uncharacterized protein</fullName>
    </submittedName>
</protein>
<feature type="compositionally biased region" description="Basic residues" evidence="1">
    <location>
        <begin position="76"/>
        <end position="88"/>
    </location>
</feature>
<accession>A0AA38SHQ0</accession>
<feature type="compositionally biased region" description="Low complexity" evidence="1">
    <location>
        <begin position="1"/>
        <end position="18"/>
    </location>
</feature>
<reference evidence="2" key="1">
    <citation type="submission" date="2023-03" db="EMBL/GenBank/DDBJ databases">
        <title>Chromosome-scale reference genome and RAD-based genetic map of yellow starthistle (Centaurea solstitialis) reveal putative structural variation and QTLs associated with invader traits.</title>
        <authorList>
            <person name="Reatini B."/>
            <person name="Cang F.A."/>
            <person name="Jiang Q."/>
            <person name="Mckibben M.T.W."/>
            <person name="Barker M.S."/>
            <person name="Rieseberg L.H."/>
            <person name="Dlugosch K.M."/>
        </authorList>
    </citation>
    <scope>NUCLEOTIDE SEQUENCE</scope>
    <source>
        <strain evidence="2">CAN-66</strain>
        <tissue evidence="2">Leaf</tissue>
    </source>
</reference>
<evidence type="ECO:0000313" key="2">
    <source>
        <dbReference type="EMBL" id="KAJ9542548.1"/>
    </source>
</evidence>
<keyword evidence="3" id="KW-1185">Reference proteome</keyword>
<gene>
    <name evidence="2" type="ORF">OSB04_029054</name>
</gene>
<feature type="compositionally biased region" description="Low complexity" evidence="1">
    <location>
        <begin position="89"/>
        <end position="99"/>
    </location>
</feature>
<evidence type="ECO:0000256" key="1">
    <source>
        <dbReference type="SAM" id="MobiDB-lite"/>
    </source>
</evidence>
<sequence>MFSESEFMFPESELMFSESARRRGPREDSEIYSGKDRVARGKEKYSMAGRSLRSRVIPEPEVPPPPTRTTAVRGRAGSRGRGRGRGRVGRAATEVGARVQPRARGGRRAHSERPPVIPEPSQQESSTSHPAPFVTKEDFQTEMGKLQATL</sequence>
<name>A0AA38SHQ0_9ASTR</name>
<organism evidence="2 3">
    <name type="scientific">Centaurea solstitialis</name>
    <name type="common">yellow star-thistle</name>
    <dbReference type="NCBI Taxonomy" id="347529"/>
    <lineage>
        <taxon>Eukaryota</taxon>
        <taxon>Viridiplantae</taxon>
        <taxon>Streptophyta</taxon>
        <taxon>Embryophyta</taxon>
        <taxon>Tracheophyta</taxon>
        <taxon>Spermatophyta</taxon>
        <taxon>Magnoliopsida</taxon>
        <taxon>eudicotyledons</taxon>
        <taxon>Gunneridae</taxon>
        <taxon>Pentapetalae</taxon>
        <taxon>asterids</taxon>
        <taxon>campanulids</taxon>
        <taxon>Asterales</taxon>
        <taxon>Asteraceae</taxon>
        <taxon>Carduoideae</taxon>
        <taxon>Cardueae</taxon>
        <taxon>Centaureinae</taxon>
        <taxon>Centaurea</taxon>
    </lineage>
</organism>
<comment type="caution">
    <text evidence="2">The sequence shown here is derived from an EMBL/GenBank/DDBJ whole genome shotgun (WGS) entry which is preliminary data.</text>
</comment>
<dbReference type="Proteomes" id="UP001172457">
    <property type="component" value="Chromosome 7"/>
</dbReference>
<proteinExistence type="predicted"/>